<dbReference type="EMBL" id="CP080107">
    <property type="protein sequence ID" value="QYD29202.1"/>
    <property type="molecule type" value="Genomic_DNA"/>
</dbReference>
<evidence type="ECO:0000313" key="1">
    <source>
        <dbReference type="EMBL" id="QYD29202.1"/>
    </source>
</evidence>
<dbReference type="RefSeq" id="WP_205736477.1">
    <property type="nucleotide sequence ID" value="NZ_CP080107.1"/>
</dbReference>
<accession>A0AAQ0EZX4</accession>
<protein>
    <submittedName>
        <fullName evidence="1">Uncharacterized protein</fullName>
    </submittedName>
</protein>
<organism evidence="1 2">
    <name type="scientific">Enterobacter asburiae</name>
    <dbReference type="NCBI Taxonomy" id="61645"/>
    <lineage>
        <taxon>Bacteria</taxon>
        <taxon>Pseudomonadati</taxon>
        <taxon>Pseudomonadota</taxon>
        <taxon>Gammaproteobacteria</taxon>
        <taxon>Enterobacterales</taxon>
        <taxon>Enterobacteriaceae</taxon>
        <taxon>Enterobacter</taxon>
        <taxon>Enterobacter cloacae complex</taxon>
    </lineage>
</organism>
<sequence length="132" mass="15037">MSKSAKELYTVPEWMRPYLTLFQNTGGNDVEDLLHDEDTNMFANSIRYMLIVSARSQFGLLMDMYKNGQIIELETMKTAPVGEDYQSAIDILRDRAARELDGGFRSHHNALIYAANELENAQAFGREVSHES</sequence>
<name>A0AAQ0EZX4_ENTAS</name>
<evidence type="ECO:0000313" key="2">
    <source>
        <dbReference type="Proteomes" id="UP000826990"/>
    </source>
</evidence>
<proteinExistence type="predicted"/>
<reference evidence="1" key="1">
    <citation type="submission" date="2021-07" db="EMBL/GenBank/DDBJ databases">
        <title>Characterization of Emerging Pathogens Carrying KPC-2 Gene in IncP-6 Plasmids Isolated from Urban Sewage in Argentina.</title>
        <authorList>
            <person name="Ghiglione B."/>
            <person name="Haim M.S."/>
            <person name="Dropa M."/>
        </authorList>
    </citation>
    <scope>NUCLEOTIDE SEQUENCE</scope>
    <source>
        <strain evidence="1">WW-19C</strain>
    </source>
</reference>
<dbReference type="Proteomes" id="UP000826990">
    <property type="component" value="Chromosome"/>
</dbReference>
<gene>
    <name evidence="1" type="ORF">KZX48_18030</name>
</gene>
<dbReference type="AlphaFoldDB" id="A0AAQ0EZX4"/>